<sequence>MTNYLVTLILHSQKLTSSQLKTLVDICVNIGSIGLASIVIPLYLQRASINLLLPSIALSFVFWYIGITLSKKYE</sequence>
<protein>
    <submittedName>
        <fullName evidence="2">Uncharacterized protein</fullName>
    </submittedName>
</protein>
<reference evidence="2 3" key="1">
    <citation type="journal article" date="2015" name="Nature">
        <title>rRNA introns, odd ribosomes, and small enigmatic genomes across a large radiation of phyla.</title>
        <authorList>
            <person name="Brown C.T."/>
            <person name="Hug L.A."/>
            <person name="Thomas B.C."/>
            <person name="Sharon I."/>
            <person name="Castelle C.J."/>
            <person name="Singh A."/>
            <person name="Wilkins M.J."/>
            <person name="Williams K.H."/>
            <person name="Banfield J.F."/>
        </authorList>
    </citation>
    <scope>NUCLEOTIDE SEQUENCE [LARGE SCALE GENOMIC DNA]</scope>
</reference>
<evidence type="ECO:0000313" key="3">
    <source>
        <dbReference type="Proteomes" id="UP000033995"/>
    </source>
</evidence>
<organism evidence="2 3">
    <name type="scientific">Candidatus Woesebacteria bacterium GW2011_GWA2_33_28</name>
    <dbReference type="NCBI Taxonomy" id="1618561"/>
    <lineage>
        <taxon>Bacteria</taxon>
        <taxon>Candidatus Woeseibacteriota</taxon>
    </lineage>
</organism>
<dbReference type="EMBL" id="LBOZ01000003">
    <property type="protein sequence ID" value="KKP47744.1"/>
    <property type="molecule type" value="Genomic_DNA"/>
</dbReference>
<gene>
    <name evidence="2" type="ORF">UR38_C0003G0149</name>
</gene>
<evidence type="ECO:0000313" key="2">
    <source>
        <dbReference type="EMBL" id="KKP47744.1"/>
    </source>
</evidence>
<feature type="transmembrane region" description="Helical" evidence="1">
    <location>
        <begin position="23"/>
        <end position="43"/>
    </location>
</feature>
<dbReference type="Proteomes" id="UP000033995">
    <property type="component" value="Unassembled WGS sequence"/>
</dbReference>
<comment type="caution">
    <text evidence="2">The sequence shown here is derived from an EMBL/GenBank/DDBJ whole genome shotgun (WGS) entry which is preliminary data.</text>
</comment>
<keyword evidence="1" id="KW-0472">Membrane</keyword>
<dbReference type="AlphaFoldDB" id="A0A0F9ZU16"/>
<evidence type="ECO:0000256" key="1">
    <source>
        <dbReference type="SAM" id="Phobius"/>
    </source>
</evidence>
<accession>A0A0F9ZU16</accession>
<name>A0A0F9ZU16_9BACT</name>
<keyword evidence="1" id="KW-1133">Transmembrane helix</keyword>
<keyword evidence="1" id="KW-0812">Transmembrane</keyword>
<proteinExistence type="predicted"/>
<feature type="transmembrane region" description="Helical" evidence="1">
    <location>
        <begin position="49"/>
        <end position="69"/>
    </location>
</feature>